<sequence>MVCRLPLHVLFILPCHHLASGFSLLRLLSTQSKAGVCNVYGEDTDLLNTRIKVNGTPDMQEPAAYACCHFNLVNISQPLQPSEAVRCHVPPTLPLLTFLVQVPLMSKQSTEQRFQTPIPFDRARDEMFQAGYFLSFFCKMRFFRLNTALANNTASPHFMEGFRALRVRTRAVGSPWKTASMCAYHGHESEDGNPETEYRSASYGPSQAQDGKHYNTSWAFQTTIPPRPVGLVPIAARRTQLAGVVAALSAVNSAAPKAFYYPEMLKLRNYIKPTVSPCLFFNNLSTGDLGTVNVSWDAVVKMSASLKSAERYSMPKVWILEMENAYYRGRNFELELENARLDRLDSSIKLAVKGLKVDRVENNVVAVGGYKQYGQWYAPAKQRGGLHTCSGSGVPGTVGTFDTHSQKVLLE</sequence>
<evidence type="ECO:0000256" key="2">
    <source>
        <dbReference type="SAM" id="SignalP"/>
    </source>
</evidence>
<keyword evidence="4" id="KW-1185">Reference proteome</keyword>
<feature type="region of interest" description="Disordered" evidence="1">
    <location>
        <begin position="186"/>
        <end position="210"/>
    </location>
</feature>
<reference evidence="3" key="1">
    <citation type="submission" date="2023-03" db="EMBL/GenBank/DDBJ databases">
        <title>Massive genome expansion in bonnet fungi (Mycena s.s.) driven by repeated elements and novel gene families across ecological guilds.</title>
        <authorList>
            <consortium name="Lawrence Berkeley National Laboratory"/>
            <person name="Harder C.B."/>
            <person name="Miyauchi S."/>
            <person name="Viragh M."/>
            <person name="Kuo A."/>
            <person name="Thoen E."/>
            <person name="Andreopoulos B."/>
            <person name="Lu D."/>
            <person name="Skrede I."/>
            <person name="Drula E."/>
            <person name="Henrissat B."/>
            <person name="Morin E."/>
            <person name="Kohler A."/>
            <person name="Barry K."/>
            <person name="LaButti K."/>
            <person name="Morin E."/>
            <person name="Salamov A."/>
            <person name="Lipzen A."/>
            <person name="Mereny Z."/>
            <person name="Hegedus B."/>
            <person name="Baldrian P."/>
            <person name="Stursova M."/>
            <person name="Weitz H."/>
            <person name="Taylor A."/>
            <person name="Grigoriev I.V."/>
            <person name="Nagy L.G."/>
            <person name="Martin F."/>
            <person name="Kauserud H."/>
        </authorList>
    </citation>
    <scope>NUCLEOTIDE SEQUENCE</scope>
    <source>
        <strain evidence="3">CBHHK002</strain>
    </source>
</reference>
<comment type="caution">
    <text evidence="3">The sequence shown here is derived from an EMBL/GenBank/DDBJ whole genome shotgun (WGS) entry which is preliminary data.</text>
</comment>
<evidence type="ECO:0000313" key="4">
    <source>
        <dbReference type="Proteomes" id="UP001218218"/>
    </source>
</evidence>
<dbReference type="Proteomes" id="UP001218218">
    <property type="component" value="Unassembled WGS sequence"/>
</dbReference>
<evidence type="ECO:0000313" key="3">
    <source>
        <dbReference type="EMBL" id="KAJ7301377.1"/>
    </source>
</evidence>
<keyword evidence="2" id="KW-0732">Signal</keyword>
<feature type="signal peptide" evidence="2">
    <location>
        <begin position="1"/>
        <end position="21"/>
    </location>
</feature>
<name>A0AAD6YXR0_9AGAR</name>
<feature type="chain" id="PRO_5041980619" evidence="2">
    <location>
        <begin position="22"/>
        <end position="411"/>
    </location>
</feature>
<dbReference type="AlphaFoldDB" id="A0AAD6YXR0"/>
<evidence type="ECO:0000256" key="1">
    <source>
        <dbReference type="SAM" id="MobiDB-lite"/>
    </source>
</evidence>
<gene>
    <name evidence="3" type="ORF">DFH08DRAFT_827574</name>
</gene>
<protein>
    <submittedName>
        <fullName evidence="3">Uncharacterized protein</fullName>
    </submittedName>
</protein>
<accession>A0AAD6YXR0</accession>
<organism evidence="3 4">
    <name type="scientific">Mycena albidolilacea</name>
    <dbReference type="NCBI Taxonomy" id="1033008"/>
    <lineage>
        <taxon>Eukaryota</taxon>
        <taxon>Fungi</taxon>
        <taxon>Dikarya</taxon>
        <taxon>Basidiomycota</taxon>
        <taxon>Agaricomycotina</taxon>
        <taxon>Agaricomycetes</taxon>
        <taxon>Agaricomycetidae</taxon>
        <taxon>Agaricales</taxon>
        <taxon>Marasmiineae</taxon>
        <taxon>Mycenaceae</taxon>
        <taxon>Mycena</taxon>
    </lineage>
</organism>
<proteinExistence type="predicted"/>
<dbReference type="EMBL" id="JARIHO010000136">
    <property type="protein sequence ID" value="KAJ7301377.1"/>
    <property type="molecule type" value="Genomic_DNA"/>
</dbReference>